<name>A0A4Y2TTX1_ARAVE</name>
<organism evidence="1 2">
    <name type="scientific">Araneus ventricosus</name>
    <name type="common">Orbweaver spider</name>
    <name type="synonym">Epeira ventricosa</name>
    <dbReference type="NCBI Taxonomy" id="182803"/>
    <lineage>
        <taxon>Eukaryota</taxon>
        <taxon>Metazoa</taxon>
        <taxon>Ecdysozoa</taxon>
        <taxon>Arthropoda</taxon>
        <taxon>Chelicerata</taxon>
        <taxon>Arachnida</taxon>
        <taxon>Araneae</taxon>
        <taxon>Araneomorphae</taxon>
        <taxon>Entelegynae</taxon>
        <taxon>Araneoidea</taxon>
        <taxon>Araneidae</taxon>
        <taxon>Araneus</taxon>
    </lineage>
</organism>
<evidence type="ECO:0000313" key="2">
    <source>
        <dbReference type="Proteomes" id="UP000499080"/>
    </source>
</evidence>
<reference evidence="1 2" key="1">
    <citation type="journal article" date="2019" name="Sci. Rep.">
        <title>Orb-weaving spider Araneus ventricosus genome elucidates the spidroin gene catalogue.</title>
        <authorList>
            <person name="Kono N."/>
            <person name="Nakamura H."/>
            <person name="Ohtoshi R."/>
            <person name="Moran D.A.P."/>
            <person name="Shinohara A."/>
            <person name="Yoshida Y."/>
            <person name="Fujiwara M."/>
            <person name="Mori M."/>
            <person name="Tomita M."/>
            <person name="Arakawa K."/>
        </authorList>
    </citation>
    <scope>NUCLEOTIDE SEQUENCE [LARGE SCALE GENOMIC DNA]</scope>
</reference>
<comment type="caution">
    <text evidence="1">The sequence shown here is derived from an EMBL/GenBank/DDBJ whole genome shotgun (WGS) entry which is preliminary data.</text>
</comment>
<evidence type="ECO:0000313" key="1">
    <source>
        <dbReference type="EMBL" id="GBO04063.1"/>
    </source>
</evidence>
<sequence length="136" mass="15686">MADQGRQTADFFPQVGLQSHLYSQRIMQLVTGHGRFPAYFCRMGLLQADLCACGVRGNVLVTGIYYLLFEYLPADTGPFFPFAFQPLVPSFFVRRQIQHPDSRYPRFKGGRVSSEFIKKRCQRWLVSSRTKKTLKP</sequence>
<protein>
    <submittedName>
        <fullName evidence="1">Uncharacterized protein</fullName>
    </submittedName>
</protein>
<keyword evidence="2" id="KW-1185">Reference proteome</keyword>
<accession>A0A4Y2TTX1</accession>
<dbReference type="AlphaFoldDB" id="A0A4Y2TTX1"/>
<dbReference type="Proteomes" id="UP000499080">
    <property type="component" value="Unassembled WGS sequence"/>
</dbReference>
<proteinExistence type="predicted"/>
<gene>
    <name evidence="1" type="ORF">AVEN_69522_1</name>
</gene>
<dbReference type="EMBL" id="BGPR01031171">
    <property type="protein sequence ID" value="GBO04063.1"/>
    <property type="molecule type" value="Genomic_DNA"/>
</dbReference>